<accession>A0ACC2R3B9</accession>
<organism evidence="1 2">
    <name type="scientific">Mythimna loreyi</name>
    <dbReference type="NCBI Taxonomy" id="667449"/>
    <lineage>
        <taxon>Eukaryota</taxon>
        <taxon>Metazoa</taxon>
        <taxon>Ecdysozoa</taxon>
        <taxon>Arthropoda</taxon>
        <taxon>Hexapoda</taxon>
        <taxon>Insecta</taxon>
        <taxon>Pterygota</taxon>
        <taxon>Neoptera</taxon>
        <taxon>Endopterygota</taxon>
        <taxon>Lepidoptera</taxon>
        <taxon>Glossata</taxon>
        <taxon>Ditrysia</taxon>
        <taxon>Noctuoidea</taxon>
        <taxon>Noctuidae</taxon>
        <taxon>Noctuinae</taxon>
        <taxon>Hadenini</taxon>
        <taxon>Mythimna</taxon>
    </lineage>
</organism>
<proteinExistence type="predicted"/>
<gene>
    <name evidence="1" type="ORF">PYW08_014598</name>
</gene>
<name>A0ACC2R3B9_9NEOP</name>
<keyword evidence="2" id="KW-1185">Reference proteome</keyword>
<dbReference type="EMBL" id="CM056782">
    <property type="protein sequence ID" value="KAJ8731868.1"/>
    <property type="molecule type" value="Genomic_DNA"/>
</dbReference>
<protein>
    <submittedName>
        <fullName evidence="1">Uncharacterized protein</fullName>
    </submittedName>
</protein>
<sequence length="174" mass="19851">MIKILLVAGVVALAAARPQEGHGHGHAISSQSIVLHQTHETKHEPAQHEEHHEEHHEEKHEEHHKTHEEEHHGHASSSQSIKQHHGHATEKHVEYYSHPKYEFAYKVEDPHTHDFKSQHEARDGDVVKGVYSLHQPDGTIRIVEYHADKKTGFNANVNIKGHAVHIVPEHHGHH</sequence>
<evidence type="ECO:0000313" key="2">
    <source>
        <dbReference type="Proteomes" id="UP001231649"/>
    </source>
</evidence>
<comment type="caution">
    <text evidence="1">The sequence shown here is derived from an EMBL/GenBank/DDBJ whole genome shotgun (WGS) entry which is preliminary data.</text>
</comment>
<reference evidence="1" key="1">
    <citation type="submission" date="2023-03" db="EMBL/GenBank/DDBJ databases">
        <title>Chromosome-level genomes of two armyworms, Mythimna separata and Mythimna loreyi, provide insights into the biosynthesis and reception of sex pheromones.</title>
        <authorList>
            <person name="Zhao H."/>
        </authorList>
    </citation>
    <scope>NUCLEOTIDE SEQUENCE</scope>
    <source>
        <strain evidence="1">BeijingLab</strain>
    </source>
</reference>
<dbReference type="Proteomes" id="UP001231649">
    <property type="component" value="Chromosome 6"/>
</dbReference>
<evidence type="ECO:0000313" key="1">
    <source>
        <dbReference type="EMBL" id="KAJ8731868.1"/>
    </source>
</evidence>